<keyword evidence="1 3" id="KW-0728">SH3 domain</keyword>
<dbReference type="Gene3D" id="2.30.30.40">
    <property type="entry name" value="SH3 Domains"/>
    <property type="match status" value="1"/>
</dbReference>
<dbReference type="PROSITE" id="PS50105">
    <property type="entry name" value="SAM_DOMAIN"/>
    <property type="match status" value="2"/>
</dbReference>
<feature type="region of interest" description="Disordered" evidence="4">
    <location>
        <begin position="188"/>
        <end position="214"/>
    </location>
</feature>
<gene>
    <name evidence="7" type="ORF">ACEWY4_022063</name>
</gene>
<evidence type="ECO:0000256" key="4">
    <source>
        <dbReference type="SAM" id="MobiDB-lite"/>
    </source>
</evidence>
<dbReference type="InterPro" id="IPR051725">
    <property type="entry name" value="SAM-SH3_domain_protein"/>
</dbReference>
<protein>
    <recommendedName>
        <fullName evidence="9">SAM and SH3 domain-containing protein 1</fullName>
    </recommendedName>
</protein>
<evidence type="ECO:0000256" key="1">
    <source>
        <dbReference type="ARBA" id="ARBA00022443"/>
    </source>
</evidence>
<dbReference type="InterPro" id="IPR013761">
    <property type="entry name" value="SAM/pointed_sf"/>
</dbReference>
<dbReference type="SMART" id="SM00454">
    <property type="entry name" value="SAM"/>
    <property type="match status" value="2"/>
</dbReference>
<dbReference type="SUPFAM" id="SSF50044">
    <property type="entry name" value="SH3-domain"/>
    <property type="match status" value="1"/>
</dbReference>
<feature type="compositionally biased region" description="Basic residues" evidence="4">
    <location>
        <begin position="623"/>
        <end position="636"/>
    </location>
</feature>
<feature type="compositionally biased region" description="Low complexity" evidence="4">
    <location>
        <begin position="932"/>
        <end position="942"/>
    </location>
</feature>
<feature type="compositionally biased region" description="Low complexity" evidence="4">
    <location>
        <begin position="905"/>
        <end position="914"/>
    </location>
</feature>
<feature type="compositionally biased region" description="Basic and acidic residues" evidence="4">
    <location>
        <begin position="872"/>
        <end position="889"/>
    </location>
</feature>
<feature type="domain" description="SH3" evidence="5">
    <location>
        <begin position="556"/>
        <end position="617"/>
    </location>
</feature>
<comment type="caution">
    <text evidence="7">The sequence shown here is derived from an EMBL/GenBank/DDBJ whole genome shotgun (WGS) entry which is preliminary data.</text>
</comment>
<feature type="compositionally biased region" description="Polar residues" evidence="4">
    <location>
        <begin position="188"/>
        <end position="204"/>
    </location>
</feature>
<dbReference type="PANTHER" id="PTHR12301:SF3">
    <property type="entry name" value="SAM AND SH3 DOMAIN-CONTAINING PROTEIN 1"/>
    <property type="match status" value="1"/>
</dbReference>
<dbReference type="FunFam" id="2.30.30.40:FF:000021">
    <property type="entry name" value="Putative sam and sh3 domain-containing protein 1"/>
    <property type="match status" value="1"/>
</dbReference>
<dbReference type="Pfam" id="PF00536">
    <property type="entry name" value="SAM_1"/>
    <property type="match status" value="1"/>
</dbReference>
<dbReference type="FunFam" id="1.10.150.50:FF:000024">
    <property type="entry name" value="Putative sam and sh3 domain-containing protein 1"/>
    <property type="match status" value="1"/>
</dbReference>
<dbReference type="SMART" id="SM00326">
    <property type="entry name" value="SH3"/>
    <property type="match status" value="1"/>
</dbReference>
<dbReference type="Pfam" id="PF12485">
    <property type="entry name" value="SPIDER"/>
    <property type="match status" value="1"/>
</dbReference>
<keyword evidence="8" id="KW-1185">Reference proteome</keyword>
<feature type="region of interest" description="Disordered" evidence="4">
    <location>
        <begin position="83"/>
        <end position="115"/>
    </location>
</feature>
<feature type="domain" description="SAM" evidence="6">
    <location>
        <begin position="1161"/>
        <end position="1221"/>
    </location>
</feature>
<dbReference type="Gene3D" id="1.10.150.50">
    <property type="entry name" value="Transcription Factor, Ets-1"/>
    <property type="match status" value="2"/>
</dbReference>
<dbReference type="AlphaFoldDB" id="A0ABD1J7F2"/>
<keyword evidence="2" id="KW-0597">Phosphoprotein</keyword>
<dbReference type="CDD" id="cd11967">
    <property type="entry name" value="SH3_SASH1"/>
    <property type="match status" value="1"/>
</dbReference>
<name>A0ABD1J7F2_9TELE</name>
<dbReference type="InterPro" id="IPR036028">
    <property type="entry name" value="SH3-like_dom_sf"/>
</dbReference>
<accession>A0ABD1J7F2</accession>
<evidence type="ECO:0000313" key="7">
    <source>
        <dbReference type="EMBL" id="KAL2082245.1"/>
    </source>
</evidence>
<dbReference type="Pfam" id="PF07647">
    <property type="entry name" value="SAM_2"/>
    <property type="match status" value="1"/>
</dbReference>
<organism evidence="7 8">
    <name type="scientific">Coilia grayii</name>
    <name type="common">Gray's grenadier anchovy</name>
    <dbReference type="NCBI Taxonomy" id="363190"/>
    <lineage>
        <taxon>Eukaryota</taxon>
        <taxon>Metazoa</taxon>
        <taxon>Chordata</taxon>
        <taxon>Craniata</taxon>
        <taxon>Vertebrata</taxon>
        <taxon>Euteleostomi</taxon>
        <taxon>Actinopterygii</taxon>
        <taxon>Neopterygii</taxon>
        <taxon>Teleostei</taxon>
        <taxon>Clupei</taxon>
        <taxon>Clupeiformes</taxon>
        <taxon>Clupeoidei</taxon>
        <taxon>Engraulidae</taxon>
        <taxon>Coilinae</taxon>
        <taxon>Coilia</taxon>
    </lineage>
</organism>
<proteinExistence type="predicted"/>
<evidence type="ECO:0000313" key="8">
    <source>
        <dbReference type="Proteomes" id="UP001591681"/>
    </source>
</evidence>
<evidence type="ECO:0000256" key="2">
    <source>
        <dbReference type="ARBA" id="ARBA00022553"/>
    </source>
</evidence>
<feature type="region of interest" description="Disordered" evidence="4">
    <location>
        <begin position="621"/>
        <end position="641"/>
    </location>
</feature>
<feature type="region of interest" description="Disordered" evidence="4">
    <location>
        <begin position="722"/>
        <end position="770"/>
    </location>
</feature>
<dbReference type="InterPro" id="IPR001660">
    <property type="entry name" value="SAM"/>
</dbReference>
<feature type="compositionally biased region" description="Low complexity" evidence="4">
    <location>
        <begin position="471"/>
        <end position="481"/>
    </location>
</feature>
<dbReference type="InterPro" id="IPR035720">
    <property type="entry name" value="SASH1_SH3"/>
</dbReference>
<feature type="compositionally biased region" description="Basic and acidic residues" evidence="4">
    <location>
        <begin position="433"/>
        <end position="443"/>
    </location>
</feature>
<sequence>MPRPALPSVKVGGASVTHIKAEREKATACRSGYSDIFPLKLSTEAELMEEMGHADWPLNGKSDKTDTSSTSLQLRSEIQESLGFSSEVSTPEIERKVPLHRSSSEDGCGGKWDGKKKNKSFWQNFRKSPKAVTRQTSKGEDIGYVASEITMSDEERIQLMMMVKERMITVEEALARLKEFERVSRLSQSESDWTEASNTTVNSREQSEDEQEDSLKFKRLHKLVNSTRRVRKKLIKVDDGKRQASDDSLSLEASPSCEDASALYAGVHKKPPLADADSSLSSLTQEQLSLDGDSDSLATSLSSSSLDHWGSGAGRKLVKTFSGPGNAGGGRAGERAHPHGLIRPLRKHSEGGGGGGGSSSSVSELDGSPSVEGDLEQHAGGGGGVGVSRSATEGEMKRALGGLSAHGRTCSFGGFDLSNRSLHVVGTAGQSNTKDDAQYREVIKSPSTSRISLGKKVKSVKETMRKRISKKYSSSLSEQSSPDGTPVSPQSPQQECEPLEKPKLKAGGSVESLRSSLSGQSSMSGQTVSTTDSSASNRESVKSEEGEDEEPPYRGPFCGRARVHTDFTPSPYDTDSLKLKRGDVIDIISKPPMGTWMGLLNNKVGTFKFIYVDVLSEEEQKPKRSVRRKNRRRSRPPKPASVEELLDRINLKELMPTFLFNGYDDLDTFKLLEEEDLDELNIKDPQHRAVLLTAVELLQEYDSSSDVERSAVSDSQEKLLCEGRGLEGDSPRDSGCYESNENLDNGKTRKASRSRNSGAELGANYPTLPLTRSTEALQQEHSRKHPAKNFLFCPPIKALRGLGRGLRSTRRCGVLMPASRSCEMLDGPLEAPSGGRKRSQSLGDLLWEQGFDQQQKARRESSSPRKSPGAQEELKNGKEVEKKKKKEEEGGVMMSAAPALPPRPAATSPTSPSAFNNALSPFRKSPPGPREASFASPISSPICSPPTSPPLRTLPKKPPVPPPVPVKKSKERLPNGLRPPPPAHLLPALPIKACSSPPEGPTTTTPTLARTTPISPTLSPTSPALSPEEPEQGTSPSVPPPWLSDLPESACPQMHGSRPTGVALRRVSKLADLETLLEEKLTAEGIDLIEEPYSDKHGRCGVPVLLVQRYSEELQRPPQAVSSTLDVIRVKQLRKEHRMAIPSGGQTDACRKPTSPCRSVSVSDWLVSIGLPMYATPLASAGCDSLASVCALTEERLRQAGVCQEGHVHWLLHEARLLSSS</sequence>
<feature type="region of interest" description="Disordered" evidence="4">
    <location>
        <begin position="852"/>
        <end position="1058"/>
    </location>
</feature>
<dbReference type="SUPFAM" id="SSF47769">
    <property type="entry name" value="SAM/Pointed domain"/>
    <property type="match status" value="2"/>
</dbReference>
<dbReference type="Pfam" id="PF26285">
    <property type="entry name" value="SASH1_Homeodomain"/>
    <property type="match status" value="1"/>
</dbReference>
<dbReference type="PANTHER" id="PTHR12301">
    <property type="entry name" value="SAM-DOMAIN, SH3 AND NUCLEAR LOCALIZATION SIGNALS PROTEIN RELATED"/>
    <property type="match status" value="1"/>
</dbReference>
<feature type="compositionally biased region" description="Pro residues" evidence="4">
    <location>
        <begin position="956"/>
        <end position="965"/>
    </location>
</feature>
<feature type="domain" description="SAM" evidence="6">
    <location>
        <begin position="637"/>
        <end position="701"/>
    </location>
</feature>
<feature type="compositionally biased region" description="Low complexity" evidence="4">
    <location>
        <begin position="507"/>
        <end position="525"/>
    </location>
</feature>
<evidence type="ECO:0000259" key="5">
    <source>
        <dbReference type="PROSITE" id="PS50002"/>
    </source>
</evidence>
<dbReference type="InterPro" id="IPR001452">
    <property type="entry name" value="SH3_domain"/>
</dbReference>
<feature type="compositionally biased region" description="Basic and acidic residues" evidence="4">
    <location>
        <begin position="722"/>
        <end position="732"/>
    </location>
</feature>
<feature type="compositionally biased region" description="Polar residues" evidence="4">
    <location>
        <begin position="526"/>
        <end position="538"/>
    </location>
</feature>
<feature type="compositionally biased region" description="Low complexity" evidence="4">
    <location>
        <begin position="359"/>
        <end position="370"/>
    </location>
</feature>
<evidence type="ECO:0000259" key="6">
    <source>
        <dbReference type="PROSITE" id="PS50105"/>
    </source>
</evidence>
<dbReference type="Proteomes" id="UP001591681">
    <property type="component" value="Unassembled WGS sequence"/>
</dbReference>
<dbReference type="InterPro" id="IPR021090">
    <property type="entry name" value="SPIDER"/>
</dbReference>
<dbReference type="EMBL" id="JBHFQA010000019">
    <property type="protein sequence ID" value="KAL2082245.1"/>
    <property type="molecule type" value="Genomic_DNA"/>
</dbReference>
<dbReference type="Pfam" id="PF07653">
    <property type="entry name" value="SH3_2"/>
    <property type="match status" value="1"/>
</dbReference>
<feature type="region of interest" description="Disordered" evidence="4">
    <location>
        <begin position="428"/>
        <end position="562"/>
    </location>
</feature>
<evidence type="ECO:0000256" key="3">
    <source>
        <dbReference type="PROSITE-ProRule" id="PRU00192"/>
    </source>
</evidence>
<evidence type="ECO:0008006" key="9">
    <source>
        <dbReference type="Google" id="ProtNLM"/>
    </source>
</evidence>
<feature type="compositionally biased region" description="Low complexity" evidence="4">
    <location>
        <begin position="1001"/>
        <end position="1027"/>
    </location>
</feature>
<dbReference type="InterPro" id="IPR058666">
    <property type="entry name" value="SASH1/NUB1_homeodomain"/>
</dbReference>
<dbReference type="PROSITE" id="PS50002">
    <property type="entry name" value="SH3"/>
    <property type="match status" value="1"/>
</dbReference>
<feature type="region of interest" description="Disordered" evidence="4">
    <location>
        <begin position="317"/>
        <end position="389"/>
    </location>
</feature>
<reference evidence="7 8" key="1">
    <citation type="submission" date="2024-09" db="EMBL/GenBank/DDBJ databases">
        <title>A chromosome-level genome assembly of Gray's grenadier anchovy, Coilia grayii.</title>
        <authorList>
            <person name="Fu Z."/>
        </authorList>
    </citation>
    <scope>NUCLEOTIDE SEQUENCE [LARGE SCALE GENOMIC DNA]</scope>
    <source>
        <strain evidence="7">G4</strain>
        <tissue evidence="7">Muscle</tissue>
    </source>
</reference>